<sequence>MHTTTGVKPDPVTPIESSAANGRLTAQGDEIDVLGVGFGPANLGLAIAIEEANAQLPESLRLSARFLEQNESFGWHDGMLLPETTMQISFLKDLVSQRNPASSYSFLSYLHDRDRLTDFINLKTFFPSRQEFHDYLCWAAARVSVPVDYGARAVHVEWTDGAFSVTTEMAGGARETVRAKTIVSGMGITPHLPEGVTAGPRVFHNHCLLENLDWIPSHDNGRLVVVGSGQSAAEVAAHLHDVYPDSEIHVSFRRFGFTPSDDTPYANRIFDPTAVDEFYHAPESTKRRLLDYHWLTNYSAVDADLIEDLYKREYSETVSGRRRLIVHRMTEVLEVTETDDRVSVTLRNMGSREQTRLDADAVVFATGFRPGDFRSLLGDGIATEGAFNGSRPEVERDYGLRLPELPGRVFLNGGVEDSHGLTSSLLSNIAIRAQDILEAVSRRVLRVGV</sequence>
<protein>
    <recommendedName>
        <fullName evidence="5">L-lysine N6-monooxygenase MbtG</fullName>
        <ecNumber evidence="4">1.14.13.59</ecNumber>
    </recommendedName>
    <alternativeName>
        <fullName evidence="14">Lysine 6-N-hydroxylase</fullName>
    </alternativeName>
    <alternativeName>
        <fullName evidence="13">Lysine N6-hydroxylase</fullName>
    </alternativeName>
    <alternativeName>
        <fullName evidence="11">Lysine-N-oxygenase</fullName>
    </alternativeName>
    <alternativeName>
        <fullName evidence="12">Mycobactin synthase protein G</fullName>
    </alternativeName>
</protein>
<evidence type="ECO:0000256" key="14">
    <source>
        <dbReference type="ARBA" id="ARBA00032738"/>
    </source>
</evidence>
<reference evidence="16 17" key="1">
    <citation type="submission" date="2018-10" db="EMBL/GenBank/DDBJ databases">
        <title>Brevibacterium genomes from Austrain hard cheese rinds.</title>
        <authorList>
            <person name="Anast J.M."/>
            <person name="Dzieciol M."/>
            <person name="Schultz D.L."/>
            <person name="Mann E."/>
            <person name="Wagner M."/>
            <person name="Schmitz-Esser S."/>
        </authorList>
    </citation>
    <scope>NUCLEOTIDE SEQUENCE [LARGE SCALE GENOMIC DNA]</scope>
    <source>
        <strain evidence="16 17">L261</strain>
    </source>
</reference>
<dbReference type="RefSeq" id="WP_135448583.1">
    <property type="nucleotide sequence ID" value="NZ_RHFF01000038.1"/>
</dbReference>
<dbReference type="Pfam" id="PF13434">
    <property type="entry name" value="Lys_Orn_oxgnase"/>
    <property type="match status" value="1"/>
</dbReference>
<evidence type="ECO:0000256" key="8">
    <source>
        <dbReference type="ARBA" id="ARBA00022857"/>
    </source>
</evidence>
<keyword evidence="10 16" id="KW-0503">Monooxygenase</keyword>
<comment type="cofactor">
    <cofactor evidence="1">
        <name>FAD</name>
        <dbReference type="ChEBI" id="CHEBI:57692"/>
    </cofactor>
</comment>
<dbReference type="EC" id="1.14.13.59" evidence="4"/>
<dbReference type="Gene3D" id="3.50.50.60">
    <property type="entry name" value="FAD/NAD(P)-binding domain"/>
    <property type="match status" value="1"/>
</dbReference>
<evidence type="ECO:0000256" key="9">
    <source>
        <dbReference type="ARBA" id="ARBA00023002"/>
    </source>
</evidence>
<evidence type="ECO:0000256" key="12">
    <source>
        <dbReference type="ARBA" id="ARBA00031158"/>
    </source>
</evidence>
<evidence type="ECO:0000256" key="11">
    <source>
        <dbReference type="ARBA" id="ARBA00029939"/>
    </source>
</evidence>
<evidence type="ECO:0000256" key="10">
    <source>
        <dbReference type="ARBA" id="ARBA00023033"/>
    </source>
</evidence>
<evidence type="ECO:0000256" key="3">
    <source>
        <dbReference type="ARBA" id="ARBA00007588"/>
    </source>
</evidence>
<comment type="caution">
    <text evidence="16">The sequence shown here is derived from an EMBL/GenBank/DDBJ whole genome shotgun (WGS) entry which is preliminary data.</text>
</comment>
<keyword evidence="8" id="KW-0521">NADP</keyword>
<evidence type="ECO:0000313" key="16">
    <source>
        <dbReference type="EMBL" id="TGD36382.1"/>
    </source>
</evidence>
<comment type="catalytic activity">
    <reaction evidence="15">
        <text>L-lysine + NADPH + O2 = N(6)-hydroxy-L-lysine + NADP(+) + H2O</text>
        <dbReference type="Rhea" id="RHEA:23228"/>
        <dbReference type="ChEBI" id="CHEBI:15377"/>
        <dbReference type="ChEBI" id="CHEBI:15379"/>
        <dbReference type="ChEBI" id="CHEBI:32551"/>
        <dbReference type="ChEBI" id="CHEBI:57783"/>
        <dbReference type="ChEBI" id="CHEBI:57820"/>
        <dbReference type="ChEBI" id="CHEBI:58349"/>
        <dbReference type="EC" id="1.14.13.59"/>
    </reaction>
</comment>
<accession>A0A4Z0KD21</accession>
<evidence type="ECO:0000256" key="4">
    <source>
        <dbReference type="ARBA" id="ARBA00013076"/>
    </source>
</evidence>
<dbReference type="PANTHER" id="PTHR42802">
    <property type="entry name" value="MONOOXYGENASE"/>
    <property type="match status" value="1"/>
</dbReference>
<organism evidence="16 17">
    <name type="scientific">Brevibacterium aurantiacum</name>
    <dbReference type="NCBI Taxonomy" id="273384"/>
    <lineage>
        <taxon>Bacteria</taxon>
        <taxon>Bacillati</taxon>
        <taxon>Actinomycetota</taxon>
        <taxon>Actinomycetes</taxon>
        <taxon>Micrococcales</taxon>
        <taxon>Brevibacteriaceae</taxon>
        <taxon>Brevibacterium</taxon>
    </lineage>
</organism>
<evidence type="ECO:0000256" key="2">
    <source>
        <dbReference type="ARBA" id="ARBA00004924"/>
    </source>
</evidence>
<dbReference type="PANTHER" id="PTHR42802:SF1">
    <property type="entry name" value="L-ORNITHINE N(5)-MONOOXYGENASE"/>
    <property type="match status" value="1"/>
</dbReference>
<keyword evidence="6" id="KW-0285">Flavoprotein</keyword>
<dbReference type="InterPro" id="IPR036188">
    <property type="entry name" value="FAD/NAD-bd_sf"/>
</dbReference>
<evidence type="ECO:0000313" key="17">
    <source>
        <dbReference type="Proteomes" id="UP000297736"/>
    </source>
</evidence>
<name>A0A4Z0KD21_BREAU</name>
<evidence type="ECO:0000256" key="1">
    <source>
        <dbReference type="ARBA" id="ARBA00001974"/>
    </source>
</evidence>
<comment type="pathway">
    <text evidence="2">Siderophore biosynthesis.</text>
</comment>
<dbReference type="AlphaFoldDB" id="A0A4Z0KD21"/>
<evidence type="ECO:0000256" key="6">
    <source>
        <dbReference type="ARBA" id="ARBA00022630"/>
    </source>
</evidence>
<proteinExistence type="inferred from homology"/>
<gene>
    <name evidence="16" type="ORF">EB834_19915</name>
</gene>
<dbReference type="SUPFAM" id="SSF51905">
    <property type="entry name" value="FAD/NAD(P)-binding domain"/>
    <property type="match status" value="2"/>
</dbReference>
<dbReference type="InterPro" id="IPR025700">
    <property type="entry name" value="Lys/Orn_oxygenase"/>
</dbReference>
<keyword evidence="9" id="KW-0560">Oxidoreductase</keyword>
<keyword evidence="7" id="KW-0274">FAD</keyword>
<evidence type="ECO:0000256" key="13">
    <source>
        <dbReference type="ARBA" id="ARBA00032493"/>
    </source>
</evidence>
<comment type="similarity">
    <text evidence="3">Belongs to the lysine N(6)-hydroxylase/L-ornithine N(5)-oxygenase family.</text>
</comment>
<evidence type="ECO:0000256" key="7">
    <source>
        <dbReference type="ARBA" id="ARBA00022827"/>
    </source>
</evidence>
<dbReference type="GO" id="GO:0047091">
    <property type="term" value="F:L-lysine 6-monooxygenase (NADPH) activity"/>
    <property type="evidence" value="ECO:0007669"/>
    <property type="project" value="UniProtKB-EC"/>
</dbReference>
<dbReference type="EMBL" id="RHFF01000038">
    <property type="protein sequence ID" value="TGD36382.1"/>
    <property type="molecule type" value="Genomic_DNA"/>
</dbReference>
<evidence type="ECO:0000256" key="15">
    <source>
        <dbReference type="ARBA" id="ARBA00048407"/>
    </source>
</evidence>
<dbReference type="Proteomes" id="UP000297736">
    <property type="component" value="Unassembled WGS sequence"/>
</dbReference>
<evidence type="ECO:0000256" key="5">
    <source>
        <dbReference type="ARBA" id="ARBA00016406"/>
    </source>
</evidence>